<dbReference type="Gene3D" id="3.50.30.10">
    <property type="entry name" value="Phosphohistidine domain"/>
    <property type="match status" value="1"/>
</dbReference>
<dbReference type="SUPFAM" id="SSF51621">
    <property type="entry name" value="Phosphoenolpyruvate/pyruvate domain"/>
    <property type="match status" value="1"/>
</dbReference>
<dbReference type="PANTHER" id="PTHR46244:SF3">
    <property type="entry name" value="PHOSPHOENOLPYRUVATE-PROTEIN PHOSPHOTRANSFERASE"/>
    <property type="match status" value="1"/>
</dbReference>
<dbReference type="EMBL" id="CP019454">
    <property type="protein sequence ID" value="AUW94301.1"/>
    <property type="molecule type" value="Genomic_DNA"/>
</dbReference>
<keyword evidence="5" id="KW-0418">Kinase</keyword>
<sequence length="412" mass="44293">MAKCVGPVQEDACPQGSIVLCETLLVQNILKWAEIPVAGVICTQGSPLMHAALIAQNLGIPVVVMDKAAVRDMHEGQVVSIDGANGMVDTEAQAPASSPTEQRLLGHTNPITLPSGRTVEVRANIASLVEAERTRAVGADGVGLFRTEMLLEQAGRLLSIAEQEEIYRDVLRKSSGPVIFRTFDIGADKPLAFLDMPSEPNPALGTRGMRLYRTHPTLFQDQLTALYRASEVAPMSIMFPMVTTTEDWDFCRDQAKRVASTVSSSPANDVSLGVMIEVPSLGFLVPELALHGAHFASLGTNDLSQYFFATDRESDASFHSGLALLRFIHAIAASARDVQLPLGVCGGLAADVPWAILFAAMGIYSLSVPLPSVQPIKAALSRHQEYEKLVAQAIQGAHDYARIMDLLKQEGP</sequence>
<evidence type="ECO:0000256" key="1">
    <source>
        <dbReference type="ARBA" id="ARBA00001946"/>
    </source>
</evidence>
<dbReference type="Proteomes" id="UP000325292">
    <property type="component" value="Chromosome"/>
</dbReference>
<dbReference type="InterPro" id="IPR015813">
    <property type="entry name" value="Pyrv/PenolPyrv_kinase-like_dom"/>
</dbReference>
<dbReference type="InterPro" id="IPR036637">
    <property type="entry name" value="Phosphohistidine_dom_sf"/>
</dbReference>
<feature type="domain" description="PEP-utilising enzyme mobile" evidence="7">
    <location>
        <begin position="14"/>
        <end position="86"/>
    </location>
</feature>
<organism evidence="9 10">
    <name type="scientific">Sulfobacillus thermotolerans</name>
    <dbReference type="NCBI Taxonomy" id="338644"/>
    <lineage>
        <taxon>Bacteria</taxon>
        <taxon>Bacillati</taxon>
        <taxon>Bacillota</taxon>
        <taxon>Clostridia</taxon>
        <taxon>Eubacteriales</taxon>
        <taxon>Clostridiales Family XVII. Incertae Sedis</taxon>
        <taxon>Sulfobacillus</taxon>
    </lineage>
</organism>
<reference evidence="9 10" key="1">
    <citation type="journal article" date="2019" name="Sci. Rep.">
        <title>Sulfobacillus thermotolerans: new insights into resistance and metabolic capacities of acidophilic chemolithotrophs.</title>
        <authorList>
            <person name="Panyushkina A.E."/>
            <person name="Babenko V.V."/>
            <person name="Nikitina A.S."/>
            <person name="Selezneva O.V."/>
            <person name="Tsaplina I.A."/>
            <person name="Letarova M.A."/>
            <person name="Kostryukova E.S."/>
            <person name="Letarov A.V."/>
        </authorList>
    </citation>
    <scope>NUCLEOTIDE SEQUENCE [LARGE SCALE GENOMIC DNA]</scope>
    <source>
        <strain evidence="9 10">Kr1</strain>
    </source>
</reference>
<accession>A0ABM6RS92</accession>
<protein>
    <recommendedName>
        <fullName evidence="11">Phosphoenolpyruvate--protein phosphotransferase</fullName>
    </recommendedName>
</protein>
<dbReference type="Pfam" id="PF02896">
    <property type="entry name" value="PEP-utilizers_C"/>
    <property type="match status" value="1"/>
</dbReference>
<name>A0ABM6RS92_9FIRM</name>
<dbReference type="Gene3D" id="3.20.20.60">
    <property type="entry name" value="Phosphoenolpyruvate-binding domains"/>
    <property type="match status" value="1"/>
</dbReference>
<dbReference type="InterPro" id="IPR050499">
    <property type="entry name" value="PEP-utilizing_PTS_enzyme"/>
</dbReference>
<dbReference type="InterPro" id="IPR040442">
    <property type="entry name" value="Pyrv_kinase-like_dom_sf"/>
</dbReference>
<evidence type="ECO:0000256" key="5">
    <source>
        <dbReference type="ARBA" id="ARBA00022777"/>
    </source>
</evidence>
<evidence type="ECO:0000256" key="3">
    <source>
        <dbReference type="ARBA" id="ARBA00022679"/>
    </source>
</evidence>
<evidence type="ECO:0000256" key="4">
    <source>
        <dbReference type="ARBA" id="ARBA00022723"/>
    </source>
</evidence>
<dbReference type="PANTHER" id="PTHR46244">
    <property type="entry name" value="PHOSPHOENOLPYRUVATE-PROTEIN PHOSPHOTRANSFERASE"/>
    <property type="match status" value="1"/>
</dbReference>
<evidence type="ECO:0000313" key="9">
    <source>
        <dbReference type="EMBL" id="AUW94301.1"/>
    </source>
</evidence>
<dbReference type="InterPro" id="IPR000121">
    <property type="entry name" value="PEP_util_C"/>
</dbReference>
<evidence type="ECO:0000256" key="2">
    <source>
        <dbReference type="ARBA" id="ARBA00007837"/>
    </source>
</evidence>
<proteinExistence type="inferred from homology"/>
<dbReference type="InterPro" id="IPR008279">
    <property type="entry name" value="PEP-util_enz_mobile_dom"/>
</dbReference>
<keyword evidence="3" id="KW-0808">Transferase</keyword>
<comment type="cofactor">
    <cofactor evidence="1">
        <name>Mg(2+)</name>
        <dbReference type="ChEBI" id="CHEBI:18420"/>
    </cofactor>
</comment>
<evidence type="ECO:0000256" key="6">
    <source>
        <dbReference type="ARBA" id="ARBA00022842"/>
    </source>
</evidence>
<keyword evidence="4" id="KW-0479">Metal-binding</keyword>
<evidence type="ECO:0008006" key="11">
    <source>
        <dbReference type="Google" id="ProtNLM"/>
    </source>
</evidence>
<evidence type="ECO:0000259" key="8">
    <source>
        <dbReference type="Pfam" id="PF02896"/>
    </source>
</evidence>
<keyword evidence="6" id="KW-0460">Magnesium</keyword>
<evidence type="ECO:0000259" key="7">
    <source>
        <dbReference type="Pfam" id="PF00391"/>
    </source>
</evidence>
<evidence type="ECO:0000313" key="10">
    <source>
        <dbReference type="Proteomes" id="UP000325292"/>
    </source>
</evidence>
<comment type="similarity">
    <text evidence="2">Belongs to the PEP-utilizing enzyme family.</text>
</comment>
<dbReference type="SUPFAM" id="SSF52009">
    <property type="entry name" value="Phosphohistidine domain"/>
    <property type="match status" value="1"/>
</dbReference>
<gene>
    <name evidence="9" type="ORF">BXT84_10430</name>
</gene>
<dbReference type="Pfam" id="PF00391">
    <property type="entry name" value="PEP-utilizers"/>
    <property type="match status" value="1"/>
</dbReference>
<feature type="domain" description="PEP-utilising enzyme C-terminal" evidence="8">
    <location>
        <begin position="109"/>
        <end position="383"/>
    </location>
</feature>
<keyword evidence="10" id="KW-1185">Reference proteome</keyword>